<accession>A0A8S5LFH1</accession>
<sequence length="430" mass="48197">MVNLLEVSSLHKKQTIENLIENILTISFPDGEYPDITEKNIASESMSLTQSICDESKLKFGGCIASEFDIDLVNSDDRIFTTDLVGKWISVKLTQRFPSGEKLLPSAKLFLGTSLLPGETVAAKEYYLFSGIIDSAKLDKNNRNKRHIVAYDALSMLYDIDATNKLFNLWKTYPNGYKIGELVVLCLNYNGKHMIQVEDNKEILDEVINQQSGLTVRDFPTYNQAWLENSDTITYGEILKNCCEMLGLFGAVVPNKGKGVFRYIELGKNTETYDFYENLYAEEYNSSGYNGFSFSYGYSLNDRKAKTTVAESQWGEDVVTYDFTKNVVCWQKDDGIGGGLVHDVQSLLHGKTGERFYNCSYTPLAATLDGRPWVQIGDGLEIESYVTDSNGDFVYDNAGQPKKEKVKAYVLSRTLSGIKALTDSIEAKGE</sequence>
<reference evidence="1" key="1">
    <citation type="journal article" date="2021" name="Proc. Natl. Acad. Sci. U.S.A.">
        <title>A Catalog of Tens of Thousands of Viruses from Human Metagenomes Reveals Hidden Associations with Chronic Diseases.</title>
        <authorList>
            <person name="Tisza M.J."/>
            <person name="Buck C.B."/>
        </authorList>
    </citation>
    <scope>NUCLEOTIDE SEQUENCE</scope>
    <source>
        <strain evidence="1">CtABi4</strain>
    </source>
</reference>
<name>A0A8S5LFH1_9CAUD</name>
<evidence type="ECO:0000313" key="1">
    <source>
        <dbReference type="EMBL" id="DAD68619.1"/>
    </source>
</evidence>
<protein>
    <submittedName>
        <fullName evidence="1">Uncharacterized protein</fullName>
    </submittedName>
</protein>
<dbReference type="EMBL" id="BK014705">
    <property type="protein sequence ID" value="DAD68619.1"/>
    <property type="molecule type" value="Genomic_DNA"/>
</dbReference>
<proteinExistence type="predicted"/>
<organism evidence="1">
    <name type="scientific">Siphoviridae sp. ctABi4</name>
    <dbReference type="NCBI Taxonomy" id="2823566"/>
    <lineage>
        <taxon>Viruses</taxon>
        <taxon>Duplodnaviria</taxon>
        <taxon>Heunggongvirae</taxon>
        <taxon>Uroviricota</taxon>
        <taxon>Caudoviricetes</taxon>
    </lineage>
</organism>